<dbReference type="PANTHER" id="PTHR35272">
    <property type="entry name" value="THIOL:DISULFIDE INTERCHANGE PROTEIN DSBC-RELATED"/>
    <property type="match status" value="1"/>
</dbReference>
<evidence type="ECO:0000313" key="3">
    <source>
        <dbReference type="EMBL" id="QFX96031.1"/>
    </source>
</evidence>
<dbReference type="RefSeq" id="WP_153940632.1">
    <property type="nucleotide sequence ID" value="NZ_CP045571.1"/>
</dbReference>
<dbReference type="AlphaFoldDB" id="A0A5P9XPV5"/>
<evidence type="ECO:0000313" key="4">
    <source>
        <dbReference type="Proteomes" id="UP000363590"/>
    </source>
</evidence>
<feature type="chain" id="PRO_5024285796" description="Thioredoxin-like fold domain-containing protein" evidence="1">
    <location>
        <begin position="31"/>
        <end position="280"/>
    </location>
</feature>
<dbReference type="InterPro" id="IPR036249">
    <property type="entry name" value="Thioredoxin-like_sf"/>
</dbReference>
<evidence type="ECO:0000256" key="1">
    <source>
        <dbReference type="SAM" id="SignalP"/>
    </source>
</evidence>
<dbReference type="InterPro" id="IPR009094">
    <property type="entry name" value="DiS-bond_isomerase_DsbC/G_N_sf"/>
</dbReference>
<dbReference type="GeneID" id="60696081"/>
<keyword evidence="1" id="KW-0732">Signal</keyword>
<dbReference type="InterPro" id="IPR051470">
    <property type="entry name" value="Thiol:disulfide_interchange"/>
</dbReference>
<dbReference type="InterPro" id="IPR012336">
    <property type="entry name" value="Thioredoxin-like_fold"/>
</dbReference>
<dbReference type="Proteomes" id="UP000363590">
    <property type="component" value="Chromosome"/>
</dbReference>
<feature type="domain" description="Thioredoxin-like fold" evidence="2">
    <location>
        <begin position="129"/>
        <end position="251"/>
    </location>
</feature>
<feature type="signal peptide" evidence="1">
    <location>
        <begin position="1"/>
        <end position="30"/>
    </location>
</feature>
<dbReference type="GO" id="GO:0042597">
    <property type="term" value="C:periplasmic space"/>
    <property type="evidence" value="ECO:0007669"/>
    <property type="project" value="InterPro"/>
</dbReference>
<name>A0A5P9XPV5_ACITH</name>
<reference evidence="3 4" key="1">
    <citation type="submission" date="2019-10" db="EMBL/GenBank/DDBJ databases">
        <authorList>
            <person name="Wang R."/>
        </authorList>
    </citation>
    <scope>NUCLEOTIDE SEQUENCE [LARGE SCALE GENOMIC DNA]</scope>
    <source>
        <strain evidence="3 4">ATCC 19377</strain>
    </source>
</reference>
<dbReference type="Gene3D" id="3.40.30.10">
    <property type="entry name" value="Glutaredoxin"/>
    <property type="match status" value="1"/>
</dbReference>
<dbReference type="SUPFAM" id="SSF52833">
    <property type="entry name" value="Thioredoxin-like"/>
    <property type="match status" value="1"/>
</dbReference>
<dbReference type="Pfam" id="PF13098">
    <property type="entry name" value="Thioredoxin_2"/>
    <property type="match status" value="1"/>
</dbReference>
<dbReference type="PANTHER" id="PTHR35272:SF4">
    <property type="entry name" value="THIOL:DISULFIDE INTERCHANGE PROTEIN DSBG"/>
    <property type="match status" value="1"/>
</dbReference>
<dbReference type="Gene3D" id="3.10.450.70">
    <property type="entry name" value="Disulphide bond isomerase, DsbC/G, N-terminal"/>
    <property type="match status" value="1"/>
</dbReference>
<dbReference type="EMBL" id="CP045571">
    <property type="protein sequence ID" value="QFX96031.1"/>
    <property type="molecule type" value="Genomic_DNA"/>
</dbReference>
<dbReference type="KEGG" id="atx:GCD22_01742"/>
<accession>A0A5P9XPV5</accession>
<evidence type="ECO:0000259" key="2">
    <source>
        <dbReference type="Pfam" id="PF13098"/>
    </source>
</evidence>
<sequence>MSHKEIRKAFLGALSTALVMGGVVAVSAQAAVPDYGPLIQKLSHQRLHLVKTLPTGVHGLTAILAETATGQKSLAFGLDGKYLIPGPVIAANGKMLNTEMAEKLGLVPKPLPVAQVLNQAVAAPGFVLGHGGPMVAAFMDPNCIFCHKFYEAVLPELKAGKLRIKVVPVAFLKPSSLLKAVAILSAKDPAKAWAFDEAHFNVHTEEGGITPAKNLKVPATARIEANTHLLARTGEIATPTVMVCRKDGKPVLWHGVAPDHLKQIQDGSIGDLLPTGSCRG</sequence>
<protein>
    <recommendedName>
        <fullName evidence="2">Thioredoxin-like fold domain-containing protein</fullName>
    </recommendedName>
</protein>
<proteinExistence type="predicted"/>
<gene>
    <name evidence="3" type="ORF">GCD22_01742</name>
</gene>
<organism evidence="3 4">
    <name type="scientific">Acidithiobacillus thiooxidans ATCC 19377</name>
    <dbReference type="NCBI Taxonomy" id="637390"/>
    <lineage>
        <taxon>Bacteria</taxon>
        <taxon>Pseudomonadati</taxon>
        <taxon>Pseudomonadota</taxon>
        <taxon>Acidithiobacillia</taxon>
        <taxon>Acidithiobacillales</taxon>
        <taxon>Acidithiobacillaceae</taxon>
        <taxon>Acidithiobacillus</taxon>
    </lineage>
</organism>